<sequence>MRGTAALPSPHPLADLLPTPLQEDPFVVRLTQGLDDVLGPAIAVLDCLPAYLDPALTPADFLGWLAGWVGVDPDENWTERHLRSLVAHAVDLHRHQGTTWGVQWYLDLVAPCRTRVVDPTRCTWSVDPTTTGPDVGDGVLVVRVPAAEGSEENTRAVDRLVRALKPAHVPHRVEVVDHLD</sequence>
<name>A0A1Q9LM62_9PSEU</name>
<organism evidence="1 2">
    <name type="scientific">Actinokineospora bangkokensis</name>
    <dbReference type="NCBI Taxonomy" id="1193682"/>
    <lineage>
        <taxon>Bacteria</taxon>
        <taxon>Bacillati</taxon>
        <taxon>Actinomycetota</taxon>
        <taxon>Actinomycetes</taxon>
        <taxon>Pseudonocardiales</taxon>
        <taxon>Pseudonocardiaceae</taxon>
        <taxon>Actinokineospora</taxon>
    </lineage>
</organism>
<evidence type="ECO:0008006" key="3">
    <source>
        <dbReference type="Google" id="ProtNLM"/>
    </source>
</evidence>
<dbReference type="Proteomes" id="UP000186040">
    <property type="component" value="Unassembled WGS sequence"/>
</dbReference>
<evidence type="ECO:0000313" key="1">
    <source>
        <dbReference type="EMBL" id="OLR93083.1"/>
    </source>
</evidence>
<reference evidence="1 2" key="1">
    <citation type="submission" date="2016-10" db="EMBL/GenBank/DDBJ databases">
        <title>The Draft Genome Sequence of Actinokineospora bangkokensis 44EHWT reveals the biosynthetic pathway of antifungal compounds Thailandins with unusual extender unit butylmalonyl-CoA.</title>
        <authorList>
            <person name="Greule A."/>
            <person name="Intra B."/>
            <person name="Flemming S."/>
            <person name="Rommel M.G."/>
            <person name="Panbangred W."/>
            <person name="Bechthold A."/>
        </authorList>
    </citation>
    <scope>NUCLEOTIDE SEQUENCE [LARGE SCALE GENOMIC DNA]</scope>
    <source>
        <strain evidence="1 2">44EHW</strain>
    </source>
</reference>
<dbReference type="EMBL" id="MKQR01000013">
    <property type="protein sequence ID" value="OLR93083.1"/>
    <property type="molecule type" value="Genomic_DNA"/>
</dbReference>
<keyword evidence="2" id="KW-1185">Reference proteome</keyword>
<dbReference type="Pfam" id="PF09684">
    <property type="entry name" value="Tail_P2_I"/>
    <property type="match status" value="1"/>
</dbReference>
<dbReference type="NCBIfam" id="TIGR02242">
    <property type="entry name" value="tail_TIGR02242"/>
    <property type="match status" value="1"/>
</dbReference>
<proteinExistence type="predicted"/>
<dbReference type="InterPro" id="IPR006521">
    <property type="entry name" value="Tail_protein_I"/>
</dbReference>
<gene>
    <name evidence="1" type="ORF">BJP25_19235</name>
</gene>
<dbReference type="AlphaFoldDB" id="A0A1Q9LM62"/>
<dbReference type="InterPro" id="IPR011748">
    <property type="entry name" value="Unchr_phage_tail-like"/>
</dbReference>
<evidence type="ECO:0000313" key="2">
    <source>
        <dbReference type="Proteomes" id="UP000186040"/>
    </source>
</evidence>
<dbReference type="STRING" id="1193682.BJP25_19235"/>
<protein>
    <recommendedName>
        <fullName evidence="3">Phage tail protein</fullName>
    </recommendedName>
</protein>
<dbReference type="OrthoDB" id="370073at2"/>
<accession>A0A1Q9LM62</accession>
<dbReference type="RefSeq" id="WP_075975350.1">
    <property type="nucleotide sequence ID" value="NZ_MKQR01000013.1"/>
</dbReference>
<comment type="caution">
    <text evidence="1">The sequence shown here is derived from an EMBL/GenBank/DDBJ whole genome shotgun (WGS) entry which is preliminary data.</text>
</comment>